<reference evidence="3 4" key="1">
    <citation type="journal article" date="2013" name="Genome Announc.">
        <title>Draft Genome Sequence of the Methanotrophic Gammaproteobacterium Methyloglobulus morosus DSM 22980 Strain KoM1.</title>
        <authorList>
            <person name="Poehlein A."/>
            <person name="Deutzmann J.S."/>
            <person name="Daniel R."/>
            <person name="Simeonova D.D."/>
        </authorList>
    </citation>
    <scope>NUCLEOTIDE SEQUENCE [LARGE SCALE GENOMIC DNA]</scope>
    <source>
        <strain evidence="3 4">KoM1</strain>
    </source>
</reference>
<proteinExistence type="predicted"/>
<dbReference type="InterPro" id="IPR006976">
    <property type="entry name" value="VanZ-like"/>
</dbReference>
<dbReference type="OrthoDB" id="5574195at2"/>
<keyword evidence="1" id="KW-0472">Membrane</keyword>
<dbReference type="eggNOG" id="COG5652">
    <property type="taxonomic scope" value="Bacteria"/>
</dbReference>
<dbReference type="STRING" id="1116472.MGMO_98c00270"/>
<dbReference type="PANTHER" id="PTHR28008:SF1">
    <property type="entry name" value="DOMAIN PROTEIN, PUTATIVE (AFU_ORTHOLOGUE AFUA_3G10980)-RELATED"/>
    <property type="match status" value="1"/>
</dbReference>
<dbReference type="NCBIfam" id="NF037970">
    <property type="entry name" value="vanZ_1"/>
    <property type="match status" value="1"/>
</dbReference>
<evidence type="ECO:0000313" key="3">
    <source>
        <dbReference type="EMBL" id="ESS71523.1"/>
    </source>
</evidence>
<gene>
    <name evidence="3" type="ORF">MGMO_98c00270</name>
</gene>
<dbReference type="PANTHER" id="PTHR28008">
    <property type="entry name" value="DOMAIN PROTEIN, PUTATIVE (AFU_ORTHOLOGUE AFUA_3G10980)-RELATED"/>
    <property type="match status" value="1"/>
</dbReference>
<comment type="caution">
    <text evidence="3">The sequence shown here is derived from an EMBL/GenBank/DDBJ whole genome shotgun (WGS) entry which is preliminary data.</text>
</comment>
<accession>V5C455</accession>
<feature type="transmembrane region" description="Helical" evidence="1">
    <location>
        <begin position="71"/>
        <end position="88"/>
    </location>
</feature>
<dbReference type="EMBL" id="AYLO01000094">
    <property type="protein sequence ID" value="ESS71523.1"/>
    <property type="molecule type" value="Genomic_DNA"/>
</dbReference>
<protein>
    <submittedName>
        <fullName evidence="3">Putative integral membrane protein</fullName>
    </submittedName>
</protein>
<dbReference type="Proteomes" id="UP000017842">
    <property type="component" value="Unassembled WGS sequence"/>
</dbReference>
<dbReference type="Pfam" id="PF04892">
    <property type="entry name" value="VanZ"/>
    <property type="match status" value="1"/>
</dbReference>
<evidence type="ECO:0000313" key="4">
    <source>
        <dbReference type="Proteomes" id="UP000017842"/>
    </source>
</evidence>
<feature type="transmembrane region" description="Helical" evidence="1">
    <location>
        <begin position="108"/>
        <end position="129"/>
    </location>
</feature>
<sequence>MTKAKNSHRPSIFFILLCVGWLTALFIESSQPPLPVLEKVHGLDKVAHFFAFGVLGFLVCCVSLKFRERQVIPLLSLPLMIVTLFGITEEGYQMFVPGRAASLLDLLADIFGAVCAIILVNRVAPLFFANKHNKLT</sequence>
<keyword evidence="1" id="KW-0812">Transmembrane</keyword>
<dbReference type="RefSeq" id="WP_023495449.1">
    <property type="nucleotide sequence ID" value="NZ_AYLO01000094.1"/>
</dbReference>
<name>V5C455_9GAMM</name>
<dbReference type="AlphaFoldDB" id="V5C455"/>
<keyword evidence="4" id="KW-1185">Reference proteome</keyword>
<evidence type="ECO:0000259" key="2">
    <source>
        <dbReference type="Pfam" id="PF04892"/>
    </source>
</evidence>
<feature type="transmembrane region" description="Helical" evidence="1">
    <location>
        <begin position="47"/>
        <end position="64"/>
    </location>
</feature>
<evidence type="ECO:0000256" key="1">
    <source>
        <dbReference type="SAM" id="Phobius"/>
    </source>
</evidence>
<organism evidence="3 4">
    <name type="scientific">Methyloglobulus morosus KoM1</name>
    <dbReference type="NCBI Taxonomy" id="1116472"/>
    <lineage>
        <taxon>Bacteria</taxon>
        <taxon>Pseudomonadati</taxon>
        <taxon>Pseudomonadota</taxon>
        <taxon>Gammaproteobacteria</taxon>
        <taxon>Methylococcales</taxon>
        <taxon>Methylococcaceae</taxon>
        <taxon>Methyloglobulus</taxon>
    </lineage>
</organism>
<keyword evidence="1" id="KW-1133">Transmembrane helix</keyword>
<feature type="domain" description="VanZ-like" evidence="2">
    <location>
        <begin position="39"/>
        <end position="120"/>
    </location>
</feature>
<feature type="transmembrane region" description="Helical" evidence="1">
    <location>
        <begin position="12"/>
        <end position="27"/>
    </location>
</feature>